<reference evidence="5 6" key="1">
    <citation type="submission" date="2017-09" db="EMBL/GenBank/DDBJ databases">
        <authorList>
            <person name="Lee N."/>
            <person name="Cho B.-K."/>
        </authorList>
    </citation>
    <scope>NUCLEOTIDE SEQUENCE [LARGE SCALE GENOMIC DNA]</scope>
    <source>
        <strain evidence="5 6">ATCC 12853</strain>
    </source>
</reference>
<organism evidence="5 6">
    <name type="scientific">Streptomyces kanamyceticus</name>
    <dbReference type="NCBI Taxonomy" id="1967"/>
    <lineage>
        <taxon>Bacteria</taxon>
        <taxon>Bacillati</taxon>
        <taxon>Actinomycetota</taxon>
        <taxon>Actinomycetes</taxon>
        <taxon>Kitasatosporales</taxon>
        <taxon>Streptomycetaceae</taxon>
        <taxon>Streptomyces</taxon>
    </lineage>
</organism>
<evidence type="ECO:0000313" key="6">
    <source>
        <dbReference type="Proteomes" id="UP000325529"/>
    </source>
</evidence>
<dbReference type="Pfam" id="PF25549">
    <property type="entry name" value="DUF7927"/>
    <property type="match status" value="1"/>
</dbReference>
<feature type="transmembrane region" description="Helical" evidence="2">
    <location>
        <begin position="677"/>
        <end position="698"/>
    </location>
</feature>
<keyword evidence="3" id="KW-0732">Signal</keyword>
<protein>
    <submittedName>
        <fullName evidence="5">DUF11 domain-containing protein</fullName>
    </submittedName>
</protein>
<dbReference type="InterPro" id="IPR057687">
    <property type="entry name" value="DUF7927"/>
</dbReference>
<keyword evidence="2" id="KW-0812">Transmembrane</keyword>
<name>A0A5J6GF33_STRKN</name>
<dbReference type="EMBL" id="CP023699">
    <property type="protein sequence ID" value="QEU93547.1"/>
    <property type="molecule type" value="Genomic_DNA"/>
</dbReference>
<proteinExistence type="predicted"/>
<evidence type="ECO:0000256" key="3">
    <source>
        <dbReference type="SAM" id="SignalP"/>
    </source>
</evidence>
<dbReference type="Gene3D" id="2.60.40.10">
    <property type="entry name" value="Immunoglobulins"/>
    <property type="match status" value="1"/>
</dbReference>
<dbReference type="InterPro" id="IPR013783">
    <property type="entry name" value="Ig-like_fold"/>
</dbReference>
<feature type="region of interest" description="Disordered" evidence="1">
    <location>
        <begin position="646"/>
        <end position="670"/>
    </location>
</feature>
<feature type="chain" id="PRO_5038643809" evidence="3">
    <location>
        <begin position="36"/>
        <end position="703"/>
    </location>
</feature>
<dbReference type="RefSeq" id="WP_055551559.1">
    <property type="nucleotide sequence ID" value="NZ_CP023699.1"/>
</dbReference>
<evidence type="ECO:0000256" key="2">
    <source>
        <dbReference type="SAM" id="Phobius"/>
    </source>
</evidence>
<keyword evidence="2" id="KW-1133">Transmembrane helix</keyword>
<gene>
    <name evidence="5" type="ORF">CP970_23915</name>
</gene>
<dbReference type="OrthoDB" id="134475at2"/>
<feature type="signal peptide" evidence="3">
    <location>
        <begin position="1"/>
        <end position="35"/>
    </location>
</feature>
<evidence type="ECO:0000256" key="1">
    <source>
        <dbReference type="SAM" id="MobiDB-lite"/>
    </source>
</evidence>
<sequence length="703" mass="73227">MWVRHVRHAGKAVRRAGALTLAAATVAAGVLTATAAPAAAEVVEPFAKRYDESLYGDFKTIGNTVLDCPTSPADVAAACKETQQAKGTKNNNNFIERRIDTAGLTGTFDSSTGQVTVPPGATVDYARLFWGGNAGTHRFGNTVRDICDLNREGNEPVDPAPGDPLTTAPVIRVDGGAENTVSVQNAVRTPNATQGPHYYTAEADVTDAFQGATTGSPVEVAVGNVWAPTGQGCVGGWSLTVVYKYDGPNEQYAPDRRNVYLWGGHVIQRSTRARAAAGASTTVPVDGFYRTEGDIHASVTAYEGDWNTKGDQFLVDGRPVAESHTGRSDNFFISEDDGSVNPKYRNNLSIDAKAFEVPDRAIPVGATSAKLTFTSTGDVYVPSQLALSVPVPDLEVTKTASPTRVDPGDKLTYTIKAKNISKLPYPGARFSDDLSGNLDDATYNHDAKASIGSVSYKKPRISYVGDIGPGQTATVTYSVTVHDPVSGDGKLLNNVDVQTPRSNCDKGSTDPNCASEPVIAYPEPPVVVGSSPARRVVPACGSTTNTITVTNASRSPRIGATASWPVRPGTAPVASAGKVTKRGGTYVWQGNVPAKGKVTITQKVKVSCTPGQVTVITVTAPGSNCSKSTRGGDDPCTTAILAQRVQGRAAPQEPQRPGAPGGHQDAQLAKTGGDSSAMLYGGVAAALCGLGVLALAAVKGRRG</sequence>
<evidence type="ECO:0000259" key="4">
    <source>
        <dbReference type="Pfam" id="PF25549"/>
    </source>
</evidence>
<dbReference type="InterPro" id="IPR047589">
    <property type="entry name" value="DUF11_rpt"/>
</dbReference>
<dbReference type="GO" id="GO:0005975">
    <property type="term" value="P:carbohydrate metabolic process"/>
    <property type="evidence" value="ECO:0007669"/>
    <property type="project" value="UniProtKB-ARBA"/>
</dbReference>
<feature type="domain" description="DUF7927" evidence="4">
    <location>
        <begin position="394"/>
        <end position="518"/>
    </location>
</feature>
<dbReference type="NCBIfam" id="TIGR01451">
    <property type="entry name" value="B_ant_repeat"/>
    <property type="match status" value="1"/>
</dbReference>
<keyword evidence="6" id="KW-1185">Reference proteome</keyword>
<keyword evidence="2" id="KW-0472">Membrane</keyword>
<evidence type="ECO:0000313" key="5">
    <source>
        <dbReference type="EMBL" id="QEU93547.1"/>
    </source>
</evidence>
<dbReference type="AlphaFoldDB" id="A0A5J6GF33"/>
<accession>A0A5J6GF33</accession>
<dbReference type="KEGG" id="ska:CP970_23915"/>
<dbReference type="Proteomes" id="UP000325529">
    <property type="component" value="Chromosome"/>
</dbReference>